<evidence type="ECO:0000256" key="1">
    <source>
        <dbReference type="SAM" id="Phobius"/>
    </source>
</evidence>
<dbReference type="EMBL" id="LT795058">
    <property type="protein sequence ID" value="SJX62612.1"/>
    <property type="molecule type" value="Genomic_DNA"/>
</dbReference>
<protein>
    <submittedName>
        <fullName evidence="2">Uncharacterized protein (C-terminal)</fullName>
    </submittedName>
</protein>
<feature type="transmembrane region" description="Helical" evidence="1">
    <location>
        <begin position="29"/>
        <end position="49"/>
    </location>
</feature>
<evidence type="ECO:0000313" key="2">
    <source>
        <dbReference type="EMBL" id="SJX62612.1"/>
    </source>
</evidence>
<reference evidence="2 3" key="1">
    <citation type="submission" date="2017-02" db="EMBL/GenBank/DDBJ databases">
        <authorList>
            <person name="Peterson S.W."/>
        </authorList>
    </citation>
    <scope>NUCLEOTIDE SEQUENCE [LARGE SCALE GENOMIC DNA]</scope>
    <source>
        <strain evidence="2 3">SRS1_H2-8</strain>
    </source>
</reference>
<accession>A0A2N8UD16</accession>
<gene>
    <name evidence="2" type="ORF">SRS1_10807</name>
</gene>
<dbReference type="AlphaFoldDB" id="A0A2N8UD16"/>
<keyword evidence="1" id="KW-0472">Membrane</keyword>
<organism evidence="2 3">
    <name type="scientific">Sporisorium reilianum f. sp. reilianum</name>
    <dbReference type="NCBI Taxonomy" id="72559"/>
    <lineage>
        <taxon>Eukaryota</taxon>
        <taxon>Fungi</taxon>
        <taxon>Dikarya</taxon>
        <taxon>Basidiomycota</taxon>
        <taxon>Ustilaginomycotina</taxon>
        <taxon>Ustilaginomycetes</taxon>
        <taxon>Ustilaginales</taxon>
        <taxon>Ustilaginaceae</taxon>
        <taxon>Sporisorium</taxon>
    </lineage>
</organism>
<keyword evidence="1" id="KW-0812">Transmembrane</keyword>
<sequence>VPASAALALPAMVKHAAEAKRDTDAELVMWRLVGNGMLLVMFAVTMLFYRFMRASSIQLPKDEQEHEQASTLA</sequence>
<evidence type="ECO:0000313" key="3">
    <source>
        <dbReference type="Proteomes" id="UP000239563"/>
    </source>
</evidence>
<feature type="non-terminal residue" evidence="2">
    <location>
        <position position="1"/>
    </location>
</feature>
<proteinExistence type="predicted"/>
<name>A0A2N8UD16_9BASI</name>
<dbReference type="Proteomes" id="UP000239563">
    <property type="component" value="Chromosome V"/>
</dbReference>
<keyword evidence="1" id="KW-1133">Transmembrane helix</keyword>